<keyword evidence="2" id="KW-1185">Reference proteome</keyword>
<evidence type="ECO:0000313" key="1">
    <source>
        <dbReference type="EMBL" id="EFN60481.1"/>
    </source>
</evidence>
<gene>
    <name evidence="1" type="ORF">EAG_10563</name>
</gene>
<proteinExistence type="predicted"/>
<dbReference type="GO" id="GO:0003676">
    <property type="term" value="F:nucleic acid binding"/>
    <property type="evidence" value="ECO:0007669"/>
    <property type="project" value="InterPro"/>
</dbReference>
<dbReference type="OrthoDB" id="7553511at2759"/>
<dbReference type="AlphaFoldDB" id="E2B1F8"/>
<organism evidence="2">
    <name type="scientific">Camponotus floridanus</name>
    <name type="common">Florida carpenter ant</name>
    <dbReference type="NCBI Taxonomy" id="104421"/>
    <lineage>
        <taxon>Eukaryota</taxon>
        <taxon>Metazoa</taxon>
        <taxon>Ecdysozoa</taxon>
        <taxon>Arthropoda</taxon>
        <taxon>Hexapoda</taxon>
        <taxon>Insecta</taxon>
        <taxon>Pterygota</taxon>
        <taxon>Neoptera</taxon>
        <taxon>Endopterygota</taxon>
        <taxon>Hymenoptera</taxon>
        <taxon>Apocrita</taxon>
        <taxon>Aculeata</taxon>
        <taxon>Formicoidea</taxon>
        <taxon>Formicidae</taxon>
        <taxon>Formicinae</taxon>
        <taxon>Camponotus</taxon>
    </lineage>
</organism>
<name>E2B1F8_CAMFO</name>
<dbReference type="Proteomes" id="UP000000311">
    <property type="component" value="Unassembled WGS sequence"/>
</dbReference>
<dbReference type="Gene3D" id="3.30.420.10">
    <property type="entry name" value="Ribonuclease H-like superfamily/Ribonuclease H"/>
    <property type="match status" value="1"/>
</dbReference>
<dbReference type="InParanoid" id="E2B1F8"/>
<feature type="non-terminal residue" evidence="1">
    <location>
        <position position="1"/>
    </location>
</feature>
<feature type="non-terminal residue" evidence="1">
    <location>
        <position position="309"/>
    </location>
</feature>
<reference evidence="1 2" key="1">
    <citation type="journal article" date="2010" name="Science">
        <title>Genomic comparison of the ants Camponotus floridanus and Harpegnathos saltator.</title>
        <authorList>
            <person name="Bonasio R."/>
            <person name="Zhang G."/>
            <person name="Ye C."/>
            <person name="Mutti N.S."/>
            <person name="Fang X."/>
            <person name="Qin N."/>
            <person name="Donahue G."/>
            <person name="Yang P."/>
            <person name="Li Q."/>
            <person name="Li C."/>
            <person name="Zhang P."/>
            <person name="Huang Z."/>
            <person name="Berger S.L."/>
            <person name="Reinberg D."/>
            <person name="Wang J."/>
            <person name="Liebig J."/>
        </authorList>
    </citation>
    <scope>NUCLEOTIDE SEQUENCE [LARGE SCALE GENOMIC DNA]</scope>
    <source>
        <strain evidence="2">C129</strain>
    </source>
</reference>
<evidence type="ECO:0000313" key="2">
    <source>
        <dbReference type="Proteomes" id="UP000000311"/>
    </source>
</evidence>
<accession>E2B1F8</accession>
<sequence>SRNTLKLWVHNFREKGSVLKSKHPGQQRSTRTPENIERVRSAFQKSPERSHRKHAASLGMKASTIRRILHDDLNFHPYKILMTQELLPTDPTARLNFSQRLLLAIEENDVPLDKILFTDEAHFYLHGDVNSQNMRYWSDENPCLIQEKPLHSPKITVWMGIASFGLIGPYVFDATVNGERYRTMIKEFLLPELRRRRKLKSTWFQQDGATCHTANETMTLLRKHFGNRIISRNSEISWPPRSPDLACCDFFLWGFLKSKAYVDKPRDLEHLLTNIQREIRAITPATCQKVIANFKKRLENCVKNRGSHL</sequence>
<dbReference type="PANTHER" id="PTHR47326">
    <property type="entry name" value="TRANSPOSABLE ELEMENT TC3 TRANSPOSASE-LIKE PROTEIN"/>
    <property type="match status" value="1"/>
</dbReference>
<evidence type="ECO:0008006" key="3">
    <source>
        <dbReference type="Google" id="ProtNLM"/>
    </source>
</evidence>
<dbReference type="PANTHER" id="PTHR47326:SF1">
    <property type="entry name" value="HTH PSQ-TYPE DOMAIN-CONTAINING PROTEIN"/>
    <property type="match status" value="1"/>
</dbReference>
<protein>
    <recommendedName>
        <fullName evidence="3">Transposable element Tc3 transposase</fullName>
    </recommendedName>
</protein>
<dbReference type="InterPro" id="IPR036397">
    <property type="entry name" value="RNaseH_sf"/>
</dbReference>
<dbReference type="OMA" id="MVWARIT"/>
<dbReference type="EMBL" id="GL444895">
    <property type="protein sequence ID" value="EFN60481.1"/>
    <property type="molecule type" value="Genomic_DNA"/>
</dbReference>